<dbReference type="OrthoDB" id="1227142at2759"/>
<reference evidence="3" key="2">
    <citation type="submission" date="2025-08" db="UniProtKB">
        <authorList>
            <consortium name="RefSeq"/>
        </authorList>
    </citation>
    <scope>IDENTIFICATION</scope>
    <source>
        <tissue evidence="3">Leaves</tissue>
    </source>
</reference>
<gene>
    <name evidence="3" type="primary">LOC113708381</name>
</gene>
<reference evidence="2" key="1">
    <citation type="journal article" date="2025" name="Foods">
        <title>Unveiling the Microbial Signatures of Arabica Coffee Cherries: Insights into Ripeness Specific Diversity, Functional Traits, and Implications for Quality and Safety.</title>
        <authorList>
            <consortium name="RefSeq"/>
            <person name="Tenea G.N."/>
            <person name="Cifuentes V."/>
            <person name="Reyes P."/>
            <person name="Cevallos-Vallejos M."/>
        </authorList>
    </citation>
    <scope>NUCLEOTIDE SEQUENCE [LARGE SCALE GENOMIC DNA]</scope>
</reference>
<evidence type="ECO:0000259" key="1">
    <source>
        <dbReference type="Pfam" id="PF14214"/>
    </source>
</evidence>
<dbReference type="GeneID" id="113708381"/>
<dbReference type="InterPro" id="IPR025476">
    <property type="entry name" value="Helitron_helicase-like"/>
</dbReference>
<name>A0A6P6U895_COFAR</name>
<dbReference type="RefSeq" id="XP_027086644.1">
    <property type="nucleotide sequence ID" value="XM_027230843.2"/>
</dbReference>
<organism evidence="2 3">
    <name type="scientific">Coffea arabica</name>
    <name type="common">Arabian coffee</name>
    <dbReference type="NCBI Taxonomy" id="13443"/>
    <lineage>
        <taxon>Eukaryota</taxon>
        <taxon>Viridiplantae</taxon>
        <taxon>Streptophyta</taxon>
        <taxon>Embryophyta</taxon>
        <taxon>Tracheophyta</taxon>
        <taxon>Spermatophyta</taxon>
        <taxon>Magnoliopsida</taxon>
        <taxon>eudicotyledons</taxon>
        <taxon>Gunneridae</taxon>
        <taxon>Pentapetalae</taxon>
        <taxon>asterids</taxon>
        <taxon>lamiids</taxon>
        <taxon>Gentianales</taxon>
        <taxon>Rubiaceae</taxon>
        <taxon>Ixoroideae</taxon>
        <taxon>Gardenieae complex</taxon>
        <taxon>Bertiereae - Coffeeae clade</taxon>
        <taxon>Coffeeae</taxon>
        <taxon>Coffea</taxon>
    </lineage>
</organism>
<keyword evidence="2" id="KW-1185">Reference proteome</keyword>
<proteinExistence type="predicted"/>
<dbReference type="PANTHER" id="PTHR10492">
    <property type="match status" value="1"/>
</dbReference>
<dbReference type="Pfam" id="PF14214">
    <property type="entry name" value="Helitron_like_N"/>
    <property type="match status" value="1"/>
</dbReference>
<sequence>MSVGCTTGNQVGRRIYLPASFIGGPRDMRRRYLDAMSLVQRYGKPDLFLTMTCNTMWKEIHDNLKYDEEAQDRPDLVAKVFRAKFEVLKTEIVKKKLFGEVAAFVYVIEYRKRGLPHAHILVILKPEAKPLNREAYDRMVSAELPDPNEQSYLYSLVIKHMMHGPCGSLKKENVCMRNGMCKNRYPKEYIEHTTHSEDGYPHYRRRNNGRSVRVRNHSLDNRWVVPYTPYLLALIDCHLNVEICSTVKLVKYLYKYVYKGHDRVSFHIYSENDPEDIDEIHEFQSARWVSAAEAMWLIYRFPLNEMTPSVYTLQLHLPGEQVVSFHKNTNLSNLVDSTDFTKTMLTKFFAMNRRSKQARKLKCLYREFPEYFVWHPDKKKWTCRKRRKVIGRVVTVRPNEGERYFLRLLLSHVRAPKSFDHLLIVDGQLASSYREAAF</sequence>
<feature type="domain" description="Helitron helicase-like" evidence="1">
    <location>
        <begin position="9"/>
        <end position="122"/>
    </location>
</feature>
<dbReference type="AlphaFoldDB" id="A0A6P6U895"/>
<evidence type="ECO:0000313" key="2">
    <source>
        <dbReference type="Proteomes" id="UP001652660"/>
    </source>
</evidence>
<evidence type="ECO:0000313" key="3">
    <source>
        <dbReference type="RefSeq" id="XP_027086644.1"/>
    </source>
</evidence>
<dbReference type="PANTHER" id="PTHR10492:SF94">
    <property type="entry name" value="ATP-DEPENDENT DNA HELICASE"/>
    <property type="match status" value="1"/>
</dbReference>
<accession>A0A6P6U895</accession>
<dbReference type="Proteomes" id="UP001652660">
    <property type="component" value="Chromosome 9c"/>
</dbReference>
<protein>
    <recommendedName>
        <fullName evidence="1">Helitron helicase-like domain-containing protein</fullName>
    </recommendedName>
</protein>